<keyword evidence="5" id="KW-0812">Transmembrane</keyword>
<feature type="transmembrane region" description="Helical" evidence="5">
    <location>
        <begin position="136"/>
        <end position="153"/>
    </location>
</feature>
<keyword evidence="9" id="KW-1185">Reference proteome</keyword>
<keyword evidence="3" id="KW-0804">Transcription</keyword>
<dbReference type="RefSeq" id="WP_087197124.1">
    <property type="nucleotide sequence ID" value="NZ_PPEL01000012.1"/>
</dbReference>
<feature type="transmembrane region" description="Helical" evidence="5">
    <location>
        <begin position="43"/>
        <end position="65"/>
    </location>
</feature>
<dbReference type="Gene3D" id="1.10.10.10">
    <property type="entry name" value="Winged helix-like DNA-binding domain superfamily/Winged helix DNA-binding domain"/>
    <property type="match status" value="1"/>
</dbReference>
<dbReference type="InterPro" id="IPR016032">
    <property type="entry name" value="Sig_transdc_resp-reg_C-effctor"/>
</dbReference>
<accession>A0A2K2U6W9</accession>
<dbReference type="AlphaFoldDB" id="A0A2K2U6W9"/>
<gene>
    <name evidence="8" type="ORF">C2L80_03805</name>
    <name evidence="7" type="ORF">K8V16_00915</name>
</gene>
<keyword evidence="5" id="KW-0472">Membrane</keyword>
<dbReference type="InterPro" id="IPR036388">
    <property type="entry name" value="WH-like_DNA-bd_sf"/>
</dbReference>
<dbReference type="Proteomes" id="UP000236488">
    <property type="component" value="Unassembled WGS sequence"/>
</dbReference>
<evidence type="ECO:0000256" key="4">
    <source>
        <dbReference type="SAM" id="MobiDB-lite"/>
    </source>
</evidence>
<evidence type="ECO:0000313" key="9">
    <source>
        <dbReference type="Proteomes" id="UP000236488"/>
    </source>
</evidence>
<feature type="transmembrane region" description="Helical" evidence="5">
    <location>
        <begin position="71"/>
        <end position="95"/>
    </location>
</feature>
<dbReference type="SUPFAM" id="SSF46894">
    <property type="entry name" value="C-terminal effector domain of the bipartite response regulators"/>
    <property type="match status" value="1"/>
</dbReference>
<evidence type="ECO:0000256" key="1">
    <source>
        <dbReference type="ARBA" id="ARBA00023015"/>
    </source>
</evidence>
<evidence type="ECO:0000259" key="6">
    <source>
        <dbReference type="PROSITE" id="PS50043"/>
    </source>
</evidence>
<name>A0A2K2U6W9_9ACTN</name>
<dbReference type="GO" id="GO:0006355">
    <property type="term" value="P:regulation of DNA-templated transcription"/>
    <property type="evidence" value="ECO:0007669"/>
    <property type="project" value="InterPro"/>
</dbReference>
<dbReference type="EMBL" id="PPEL01000012">
    <property type="protein sequence ID" value="PNV65958.1"/>
    <property type="molecule type" value="Genomic_DNA"/>
</dbReference>
<feature type="region of interest" description="Disordered" evidence="4">
    <location>
        <begin position="164"/>
        <end position="206"/>
    </location>
</feature>
<dbReference type="GO" id="GO:0003677">
    <property type="term" value="F:DNA binding"/>
    <property type="evidence" value="ECO:0007669"/>
    <property type="project" value="UniProtKB-KW"/>
</dbReference>
<dbReference type="SMART" id="SM00421">
    <property type="entry name" value="HTH_LUXR"/>
    <property type="match status" value="1"/>
</dbReference>
<reference evidence="7" key="2">
    <citation type="journal article" date="2021" name="PeerJ">
        <title>Extensive microbial diversity within the chicken gut microbiome revealed by metagenomics and culture.</title>
        <authorList>
            <person name="Gilroy R."/>
            <person name="Ravi A."/>
            <person name="Getino M."/>
            <person name="Pursley I."/>
            <person name="Horton D.L."/>
            <person name="Alikhan N.F."/>
            <person name="Baker D."/>
            <person name="Gharbi K."/>
            <person name="Hall N."/>
            <person name="Watson M."/>
            <person name="Adriaenssens E.M."/>
            <person name="Foster-Nyarko E."/>
            <person name="Jarju S."/>
            <person name="Secka A."/>
            <person name="Antonio M."/>
            <person name="Oren A."/>
            <person name="Chaudhuri R.R."/>
            <person name="La Ragione R."/>
            <person name="Hildebrand F."/>
            <person name="Pallen M.J."/>
        </authorList>
    </citation>
    <scope>NUCLEOTIDE SEQUENCE</scope>
    <source>
        <strain evidence="7">USAMLcec12-2067</strain>
    </source>
</reference>
<dbReference type="Pfam" id="PF00196">
    <property type="entry name" value="GerE"/>
    <property type="match status" value="1"/>
</dbReference>
<evidence type="ECO:0000313" key="8">
    <source>
        <dbReference type="EMBL" id="PNV65958.1"/>
    </source>
</evidence>
<evidence type="ECO:0000256" key="3">
    <source>
        <dbReference type="ARBA" id="ARBA00023163"/>
    </source>
</evidence>
<proteinExistence type="predicted"/>
<evidence type="ECO:0000313" key="7">
    <source>
        <dbReference type="EMBL" id="HJH42339.1"/>
    </source>
</evidence>
<feature type="transmembrane region" description="Helical" evidence="5">
    <location>
        <begin position="107"/>
        <end position="130"/>
    </location>
</feature>
<organism evidence="8 9">
    <name type="scientific">Rubneribacter badeniensis</name>
    <dbReference type="NCBI Taxonomy" id="2070688"/>
    <lineage>
        <taxon>Bacteria</taxon>
        <taxon>Bacillati</taxon>
        <taxon>Actinomycetota</taxon>
        <taxon>Coriobacteriia</taxon>
        <taxon>Eggerthellales</taxon>
        <taxon>Eggerthellaceae</taxon>
        <taxon>Rubneribacter</taxon>
    </lineage>
</organism>
<sequence>MLLGFMRTEGFPGAGIGAAPALIVLVAGLFATGRLPALEAHELFRAAVVCTAAGFLLDPVLSPVAPDAEQLLAGVGATLFEIVVWTTSAIIVGSCGNRLRAAAATRLAAVSGHLLGALVAMAATAVGDAIPQAEEAASLFLVFAYVVGLLYLSGDKTLRSVLSAQERPREDAGRRAGATSAATTDSASAGASDLASAPAPTPADSAPAHNLAPADLLYWKRPCALVAEACGLTPRETEVLEQLAQGRDLAFMEERFTISRNTIKMHTKRVYAKLGVHSKQELIDLVDSVRERERFAEGDR</sequence>
<dbReference type="InterPro" id="IPR000792">
    <property type="entry name" value="Tscrpt_reg_LuxR_C"/>
</dbReference>
<dbReference type="PANTHER" id="PTHR44688:SF16">
    <property type="entry name" value="DNA-BINDING TRANSCRIPTIONAL ACTIVATOR DEVR_DOSR"/>
    <property type="match status" value="1"/>
</dbReference>
<dbReference type="PRINTS" id="PR00038">
    <property type="entry name" value="HTHLUXR"/>
</dbReference>
<keyword evidence="5" id="KW-1133">Transmembrane helix</keyword>
<dbReference type="Proteomes" id="UP000789325">
    <property type="component" value="Unassembled WGS sequence"/>
</dbReference>
<dbReference type="EMBL" id="DYZL01000020">
    <property type="protein sequence ID" value="HJH42339.1"/>
    <property type="molecule type" value="Genomic_DNA"/>
</dbReference>
<keyword evidence="2" id="KW-0238">DNA-binding</keyword>
<reference evidence="8 9" key="1">
    <citation type="journal article" date="2018" name="Int. J. Syst. Evol. Microbiol.">
        <title>Rubneribacter badeniensis gen. nov., sp. nov. and Enteroscipio rubneri gen. nov., sp. nov., new members of the Eggerthellaceae isolated from human faeces.</title>
        <authorList>
            <person name="Danylec N."/>
            <person name="Gobl A."/>
            <person name="Stoll D.A."/>
            <person name="Hetzer B."/>
            <person name="Kulling S.E."/>
            <person name="Huch M."/>
        </authorList>
    </citation>
    <scope>NUCLEOTIDE SEQUENCE [LARGE SCALE GENOMIC DNA]</scope>
    <source>
        <strain evidence="8 9">ResAG-85</strain>
    </source>
</reference>
<evidence type="ECO:0000256" key="5">
    <source>
        <dbReference type="SAM" id="Phobius"/>
    </source>
</evidence>
<protein>
    <submittedName>
        <fullName evidence="7">Helix-turn-helix transcriptional regulator</fullName>
    </submittedName>
    <submittedName>
        <fullName evidence="8">LuxR family transcriptional regulator</fullName>
    </submittedName>
</protein>
<dbReference type="PROSITE" id="PS50043">
    <property type="entry name" value="HTH_LUXR_2"/>
    <property type="match status" value="1"/>
</dbReference>
<dbReference type="PANTHER" id="PTHR44688">
    <property type="entry name" value="DNA-BINDING TRANSCRIPTIONAL ACTIVATOR DEVR_DOSR"/>
    <property type="match status" value="1"/>
</dbReference>
<reference evidence="7" key="3">
    <citation type="submission" date="2021-09" db="EMBL/GenBank/DDBJ databases">
        <authorList>
            <person name="Gilroy R."/>
        </authorList>
    </citation>
    <scope>NUCLEOTIDE SEQUENCE</scope>
    <source>
        <strain evidence="7">USAMLcec12-2067</strain>
    </source>
</reference>
<dbReference type="CDD" id="cd06170">
    <property type="entry name" value="LuxR_C_like"/>
    <property type="match status" value="1"/>
</dbReference>
<feature type="domain" description="HTH luxR-type" evidence="6">
    <location>
        <begin position="225"/>
        <end position="290"/>
    </location>
</feature>
<keyword evidence="1" id="KW-0805">Transcription regulation</keyword>
<feature type="transmembrane region" description="Helical" evidence="5">
    <location>
        <begin position="12"/>
        <end position="31"/>
    </location>
</feature>
<comment type="caution">
    <text evidence="8">The sequence shown here is derived from an EMBL/GenBank/DDBJ whole genome shotgun (WGS) entry which is preliminary data.</text>
</comment>
<feature type="compositionally biased region" description="Low complexity" evidence="4">
    <location>
        <begin position="175"/>
        <end position="206"/>
    </location>
</feature>
<evidence type="ECO:0000256" key="2">
    <source>
        <dbReference type="ARBA" id="ARBA00023125"/>
    </source>
</evidence>